<protein>
    <submittedName>
        <fullName evidence="2">Uncharacterized protein</fullName>
    </submittedName>
</protein>
<name>A0AAW3UXV0_9BURK</name>
<sequence>MQPNKSEAGCGGAEKKSQAVALQSTAAQESFSLSMTRARIRIKKKRERTNGEVT</sequence>
<evidence type="ECO:0000256" key="1">
    <source>
        <dbReference type="SAM" id="MobiDB-lite"/>
    </source>
</evidence>
<dbReference type="EMBL" id="JACIIK010000007">
    <property type="protein sequence ID" value="MBB6203449.1"/>
    <property type="molecule type" value="Genomic_DNA"/>
</dbReference>
<proteinExistence type="predicted"/>
<reference evidence="2 3" key="1">
    <citation type="submission" date="2020-08" db="EMBL/GenBank/DDBJ databases">
        <title>Genomic Encyclopedia of Type Strains, Phase IV (KMG-V): Genome sequencing to study the core and pangenomes of soil and plant-associated prokaryotes.</title>
        <authorList>
            <person name="Whitman W."/>
        </authorList>
    </citation>
    <scope>NUCLEOTIDE SEQUENCE [LARGE SCALE GENOMIC DNA]</scope>
    <source>
        <strain evidence="2 3">SEMIA 4013</strain>
    </source>
</reference>
<dbReference type="RefSeq" id="WP_183798680.1">
    <property type="nucleotide sequence ID" value="NZ_CP099647.1"/>
</dbReference>
<comment type="caution">
    <text evidence="2">The sequence shown here is derived from an EMBL/GenBank/DDBJ whole genome shotgun (WGS) entry which is preliminary data.</text>
</comment>
<feature type="region of interest" description="Disordered" evidence="1">
    <location>
        <begin position="1"/>
        <end position="31"/>
    </location>
</feature>
<feature type="compositionally biased region" description="Polar residues" evidence="1">
    <location>
        <begin position="20"/>
        <end position="31"/>
    </location>
</feature>
<dbReference type="Proteomes" id="UP000518681">
    <property type="component" value="Unassembled WGS sequence"/>
</dbReference>
<organism evidence="2 3">
    <name type="scientific">Paraburkholderia fungorum</name>
    <dbReference type="NCBI Taxonomy" id="134537"/>
    <lineage>
        <taxon>Bacteria</taxon>
        <taxon>Pseudomonadati</taxon>
        <taxon>Pseudomonadota</taxon>
        <taxon>Betaproteobacteria</taxon>
        <taxon>Burkholderiales</taxon>
        <taxon>Burkholderiaceae</taxon>
        <taxon>Paraburkholderia</taxon>
    </lineage>
</organism>
<evidence type="ECO:0000313" key="2">
    <source>
        <dbReference type="EMBL" id="MBB6203449.1"/>
    </source>
</evidence>
<accession>A0AAW3UXV0</accession>
<gene>
    <name evidence="2" type="ORF">GGD69_004327</name>
</gene>
<evidence type="ECO:0000313" key="3">
    <source>
        <dbReference type="Proteomes" id="UP000518681"/>
    </source>
</evidence>
<dbReference type="AlphaFoldDB" id="A0AAW3UXV0"/>